<evidence type="ECO:0000313" key="4">
    <source>
        <dbReference type="Proteomes" id="UP000477980"/>
    </source>
</evidence>
<dbReference type="SUPFAM" id="SSF53448">
    <property type="entry name" value="Nucleotide-diphospho-sugar transferases"/>
    <property type="match status" value="1"/>
</dbReference>
<comment type="caution">
    <text evidence="3">The sequence shown here is derived from an EMBL/GenBank/DDBJ whole genome shotgun (WGS) entry which is preliminary data.</text>
</comment>
<dbReference type="Pfam" id="PF02709">
    <property type="entry name" value="Glyco_transf_7C"/>
    <property type="match status" value="1"/>
</dbReference>
<dbReference type="InterPro" id="IPR029044">
    <property type="entry name" value="Nucleotide-diphossugar_trans"/>
</dbReference>
<dbReference type="OrthoDB" id="7295299at2"/>
<proteinExistence type="predicted"/>
<feature type="domain" description="Galactosyltransferase C-terminal" evidence="2">
    <location>
        <begin position="160"/>
        <end position="210"/>
    </location>
</feature>
<evidence type="ECO:0000256" key="1">
    <source>
        <dbReference type="ARBA" id="ARBA00022679"/>
    </source>
</evidence>
<keyword evidence="1" id="KW-0808">Transferase</keyword>
<dbReference type="RefSeq" id="WP_153092067.1">
    <property type="nucleotide sequence ID" value="NZ_VZCD01000157.1"/>
</dbReference>
<evidence type="ECO:0000259" key="2">
    <source>
        <dbReference type="Pfam" id="PF02709"/>
    </source>
</evidence>
<reference evidence="3 4" key="1">
    <citation type="submission" date="2019-09" db="EMBL/GenBank/DDBJ databases">
        <title>Distinct polysaccharide growth profiles of human intestinal Prevotella copri isolates.</title>
        <authorList>
            <person name="Fehlner-Peach H."/>
            <person name="Magnabosco C."/>
            <person name="Raghavan V."/>
            <person name="Scher J.U."/>
            <person name="Tett A."/>
            <person name="Cox L.M."/>
            <person name="Gottsegen C."/>
            <person name="Watters A."/>
            <person name="Wiltshire- Gordon J.D."/>
            <person name="Segata N."/>
            <person name="Bonneau R."/>
            <person name="Littman D.R."/>
        </authorList>
    </citation>
    <scope>NUCLEOTIDE SEQUENCE [LARGE SCALE GENOMIC DNA]</scope>
    <source>
        <strain evidence="4">iAA917</strain>
    </source>
</reference>
<protein>
    <recommendedName>
        <fullName evidence="2">Galactosyltransferase C-terminal domain-containing protein</fullName>
    </recommendedName>
</protein>
<accession>A0A6G1VIR1</accession>
<organism evidence="3 4">
    <name type="scientific">Segatella copri</name>
    <dbReference type="NCBI Taxonomy" id="165179"/>
    <lineage>
        <taxon>Bacteria</taxon>
        <taxon>Pseudomonadati</taxon>
        <taxon>Bacteroidota</taxon>
        <taxon>Bacteroidia</taxon>
        <taxon>Bacteroidales</taxon>
        <taxon>Prevotellaceae</taxon>
        <taxon>Segatella</taxon>
    </lineage>
</organism>
<dbReference type="Proteomes" id="UP000477980">
    <property type="component" value="Unassembled WGS sequence"/>
</dbReference>
<name>A0A6G1VIR1_9BACT</name>
<dbReference type="GO" id="GO:0016740">
    <property type="term" value="F:transferase activity"/>
    <property type="evidence" value="ECO:0007669"/>
    <property type="project" value="UniProtKB-KW"/>
</dbReference>
<dbReference type="EMBL" id="VZAH01000005">
    <property type="protein sequence ID" value="MQP12912.1"/>
    <property type="molecule type" value="Genomic_DNA"/>
</dbReference>
<sequence length="256" mass="30033">MRYEMRDLTVLIPVRVDSLVRLENVLAVIRYLYRYFDVNLMVLEADRYDNGILRSLLPQDVVYIFVSDTDPVFYRTKYINQMAMNATSDYLAVWDADVIFSPSQVYEALVSLRSGKYEVCYPYDGVFLDTSKLIREFYLENGDVAVLEDFKKMMFAPYGPGVRGGAFLVNARAYRASGMENLNFYGWGPEDWERYERWANLGYRIGYAKGCLFHLSHPRDLNGYHNSNQQKMFSYYVKDTTLFSSKEEIQKRMDLQ</sequence>
<dbReference type="AlphaFoldDB" id="A0A6G1VIR1"/>
<gene>
    <name evidence="3" type="ORF">F7D25_00420</name>
</gene>
<evidence type="ECO:0000313" key="3">
    <source>
        <dbReference type="EMBL" id="MQP12912.1"/>
    </source>
</evidence>
<dbReference type="InterPro" id="IPR027791">
    <property type="entry name" value="Galactosyl_T_C"/>
</dbReference>
<dbReference type="Gene3D" id="3.90.550.10">
    <property type="entry name" value="Spore Coat Polysaccharide Biosynthesis Protein SpsA, Chain A"/>
    <property type="match status" value="1"/>
</dbReference>